<dbReference type="EC" id="2.7.7.12" evidence="10"/>
<dbReference type="GO" id="GO:0006012">
    <property type="term" value="P:galactose metabolic process"/>
    <property type="evidence" value="ECO:0007669"/>
    <property type="project" value="UniProtKB-UniRule"/>
</dbReference>
<dbReference type="HAMAP" id="MF_00571">
    <property type="entry name" value="GalP_UDP_trans"/>
    <property type="match status" value="1"/>
</dbReference>
<evidence type="ECO:0000256" key="6">
    <source>
        <dbReference type="ARBA" id="ARBA00022679"/>
    </source>
</evidence>
<dbReference type="PIRSF" id="PIRSF006005">
    <property type="entry name" value="GalT_BS"/>
    <property type="match status" value="1"/>
</dbReference>
<evidence type="ECO:0000259" key="12">
    <source>
        <dbReference type="Pfam" id="PF02744"/>
    </source>
</evidence>
<reference evidence="13 14" key="1">
    <citation type="submission" date="2015-09" db="EMBL/GenBank/DDBJ databases">
        <title>Genome sequencing project for genomic taxonomy and phylogenomics of Bacillus-like bacteria.</title>
        <authorList>
            <person name="Liu B."/>
            <person name="Wang J."/>
            <person name="Zhu Y."/>
            <person name="Liu G."/>
            <person name="Chen Q."/>
            <person name="Chen Z."/>
            <person name="Lan J."/>
            <person name="Che J."/>
            <person name="Ge C."/>
            <person name="Shi H."/>
            <person name="Pan Z."/>
            <person name="Liu X."/>
        </authorList>
    </citation>
    <scope>NUCLEOTIDE SEQUENCE [LARGE SCALE GENOMIC DNA]</scope>
    <source>
        <strain evidence="13 14">LMG 18435</strain>
    </source>
</reference>
<evidence type="ECO:0000256" key="9">
    <source>
        <dbReference type="ARBA" id="ARBA00023277"/>
    </source>
</evidence>
<evidence type="ECO:0000256" key="10">
    <source>
        <dbReference type="HAMAP-Rule" id="MF_00571"/>
    </source>
</evidence>
<accession>A0A0Q3WW56</accession>
<dbReference type="PATRIC" id="fig|157838.3.peg.481"/>
<dbReference type="EMBL" id="LJJC01000004">
    <property type="protein sequence ID" value="KQL52461.1"/>
    <property type="molecule type" value="Genomic_DNA"/>
</dbReference>
<dbReference type="STRING" id="157838.AN964_02160"/>
<dbReference type="NCBIfam" id="NF003629">
    <property type="entry name" value="PRK05270.1-2"/>
    <property type="match status" value="1"/>
</dbReference>
<dbReference type="PANTHER" id="PTHR39191">
    <property type="entry name" value="GALACTOSE-1-PHOSPHATE URIDYLYLTRANSFERASE"/>
    <property type="match status" value="1"/>
</dbReference>
<comment type="subcellular location">
    <subcellularLocation>
        <location evidence="2 10">Cytoplasm</location>
    </subcellularLocation>
</comment>
<keyword evidence="6 10" id="KW-0808">Transferase</keyword>
<comment type="caution">
    <text evidence="13">The sequence shown here is derived from an EMBL/GenBank/DDBJ whole genome shotgun (WGS) entry which is preliminary data.</text>
</comment>
<evidence type="ECO:0000256" key="7">
    <source>
        <dbReference type="ARBA" id="ARBA00022695"/>
    </source>
</evidence>
<dbReference type="Proteomes" id="UP000051888">
    <property type="component" value="Unassembled WGS sequence"/>
</dbReference>
<evidence type="ECO:0000256" key="2">
    <source>
        <dbReference type="ARBA" id="ARBA00004496"/>
    </source>
</evidence>
<dbReference type="PROSITE" id="PS01163">
    <property type="entry name" value="GAL_P_UDP_TRANSF_II"/>
    <property type="match status" value="1"/>
</dbReference>
<dbReference type="GO" id="GO:0005737">
    <property type="term" value="C:cytoplasm"/>
    <property type="evidence" value="ECO:0007669"/>
    <property type="project" value="UniProtKB-SubCell"/>
</dbReference>
<evidence type="ECO:0000256" key="8">
    <source>
        <dbReference type="ARBA" id="ARBA00023144"/>
    </source>
</evidence>
<name>A0A0Q3WW56_9BACI</name>
<evidence type="ECO:0000256" key="5">
    <source>
        <dbReference type="ARBA" id="ARBA00022490"/>
    </source>
</evidence>
<evidence type="ECO:0000313" key="13">
    <source>
        <dbReference type="EMBL" id="KQL52461.1"/>
    </source>
</evidence>
<dbReference type="InterPro" id="IPR000766">
    <property type="entry name" value="GalP_uridyl_Trfase_II"/>
</dbReference>
<evidence type="ECO:0000259" key="11">
    <source>
        <dbReference type="Pfam" id="PF01087"/>
    </source>
</evidence>
<dbReference type="InterPro" id="IPR005850">
    <property type="entry name" value="GalP_Utransf_C"/>
</dbReference>
<protein>
    <recommendedName>
        <fullName evidence="10">Galactose-1-phosphate uridylyltransferase</fullName>
        <shortName evidence="10">Gal-1-P uridylyltransferase</shortName>
        <ecNumber evidence="10">2.7.7.12</ecNumber>
    </recommendedName>
    <alternativeName>
        <fullName evidence="10">UDP-glucose--hexose-1-phosphate uridylyltransferase</fullName>
    </alternativeName>
</protein>
<dbReference type="Pfam" id="PF02744">
    <property type="entry name" value="GalP_UDP_tr_C"/>
    <property type="match status" value="1"/>
</dbReference>
<comment type="catalytic activity">
    <reaction evidence="1 10">
        <text>alpha-D-galactose 1-phosphate + UDP-alpha-D-glucose = alpha-D-glucose 1-phosphate + UDP-alpha-D-galactose</text>
        <dbReference type="Rhea" id="RHEA:13989"/>
        <dbReference type="ChEBI" id="CHEBI:58336"/>
        <dbReference type="ChEBI" id="CHEBI:58601"/>
        <dbReference type="ChEBI" id="CHEBI:58885"/>
        <dbReference type="ChEBI" id="CHEBI:66914"/>
        <dbReference type="EC" id="2.7.7.12"/>
    </reaction>
</comment>
<keyword evidence="5 10" id="KW-0963">Cytoplasm</keyword>
<evidence type="ECO:0000256" key="3">
    <source>
        <dbReference type="ARBA" id="ARBA00004947"/>
    </source>
</evidence>
<feature type="domain" description="Galactose-1-phosphate uridyl transferase C-terminal" evidence="12">
    <location>
        <begin position="247"/>
        <end position="440"/>
    </location>
</feature>
<dbReference type="PANTHER" id="PTHR39191:SF1">
    <property type="entry name" value="DUF4922 DOMAIN-CONTAINING PROTEIN"/>
    <property type="match status" value="1"/>
</dbReference>
<dbReference type="AlphaFoldDB" id="A0A0Q3WW56"/>
<feature type="domain" description="Galactose-1-phosphate uridyl transferase N-terminal" evidence="11">
    <location>
        <begin position="21"/>
        <end position="230"/>
    </location>
</feature>
<sequence>MQVIYNVIQQLVFQAVTAKLIEEEDMIYARNQVLALLGLEAYSETDEEFEEKEIPDLLDILVEYACKNNIIEDYFDSKEILSSKIMNCFVARPSTINRNFYELYEQNPKQATDYFYELSRSSNYIQTKRIQKNIVYQVATEYGDLDITINLSKPEKDPKQIEKEKTVASIGYPTCLLCAENEGYAGRLGHPARSNHRVIRVELEGEEWMLQYSPYLYYREHCILLSGQHRNMVINRNTFTNLLKFVERFPHYFIGSNADLPIVGGSILSHDHYQGGRYEFPMARAASEETFRINKFSNVECSTIKWPMSVIRLRSNEIQSLVDTSDYILQKWKGYSDPFVGIYAFSENTPHNTITPIVRMRGELYEMDLVLRNNRTSEQHPLGIFHPHADVHHIKRENIGLIEVMGLAVLPARLKDELKEVGKFLLDERHSIAEYHQEWAKQLKAKYKDQHNEQNVERILREEVGAKFKKALEDASVYKRDKDGKQAFNRFIETL</sequence>
<dbReference type="InterPro" id="IPR005849">
    <property type="entry name" value="GalP_Utransf_N"/>
</dbReference>
<evidence type="ECO:0000313" key="14">
    <source>
        <dbReference type="Proteomes" id="UP000051888"/>
    </source>
</evidence>
<dbReference type="InterPro" id="IPR023425">
    <property type="entry name" value="GalP_uridyl_Trfase_II_CS"/>
</dbReference>
<proteinExistence type="inferred from homology"/>
<keyword evidence="7 10" id="KW-0548">Nucleotidyltransferase</keyword>
<evidence type="ECO:0000256" key="4">
    <source>
        <dbReference type="ARBA" id="ARBA00008706"/>
    </source>
</evidence>
<dbReference type="NCBIfam" id="TIGR01239">
    <property type="entry name" value="galT_2"/>
    <property type="match status" value="1"/>
</dbReference>
<keyword evidence="14" id="KW-1185">Reference proteome</keyword>
<keyword evidence="9 10" id="KW-0119">Carbohydrate metabolism</keyword>
<dbReference type="OrthoDB" id="2293at2"/>
<dbReference type="NCBIfam" id="NF003633">
    <property type="entry name" value="PRK05270.2-2"/>
    <property type="match status" value="1"/>
</dbReference>
<comment type="pathway">
    <text evidence="3 10">Carbohydrate metabolism; galactose metabolism.</text>
</comment>
<dbReference type="GO" id="GO:0008108">
    <property type="term" value="F:UDP-glucose:hexose-1-phosphate uridylyltransferase activity"/>
    <property type="evidence" value="ECO:0007669"/>
    <property type="project" value="UniProtKB-UniRule"/>
</dbReference>
<dbReference type="RefSeq" id="WP_055738147.1">
    <property type="nucleotide sequence ID" value="NZ_JAAIWL010000007.1"/>
</dbReference>
<comment type="similarity">
    <text evidence="4 10">Belongs to the galactose-1-phosphate uridylyltransferase type 2 family.</text>
</comment>
<dbReference type="UniPathway" id="UPA00214"/>
<organism evidence="13 14">
    <name type="scientific">Heyndrickxia shackletonii</name>
    <dbReference type="NCBI Taxonomy" id="157838"/>
    <lineage>
        <taxon>Bacteria</taxon>
        <taxon>Bacillati</taxon>
        <taxon>Bacillota</taxon>
        <taxon>Bacilli</taxon>
        <taxon>Bacillales</taxon>
        <taxon>Bacillaceae</taxon>
        <taxon>Heyndrickxia</taxon>
    </lineage>
</organism>
<dbReference type="Pfam" id="PF01087">
    <property type="entry name" value="GalP_UDP_transf"/>
    <property type="match status" value="1"/>
</dbReference>
<keyword evidence="8 10" id="KW-0299">Galactose metabolism</keyword>
<gene>
    <name evidence="10" type="primary">galT</name>
    <name evidence="13" type="ORF">AN964_02160</name>
</gene>
<evidence type="ECO:0000256" key="1">
    <source>
        <dbReference type="ARBA" id="ARBA00001107"/>
    </source>
</evidence>